<dbReference type="AlphaFoldDB" id="A0A494REW2"/>
<gene>
    <name evidence="3" type="ORF">D8I30_01215</name>
</gene>
<evidence type="ECO:0000256" key="1">
    <source>
        <dbReference type="SAM" id="MobiDB-lite"/>
    </source>
</evidence>
<evidence type="ECO:0000313" key="3">
    <source>
        <dbReference type="EMBL" id="AYG93959.1"/>
    </source>
</evidence>
<evidence type="ECO:0000313" key="4">
    <source>
        <dbReference type="Proteomes" id="UP000276984"/>
    </source>
</evidence>
<organism evidence="3 4">
    <name type="scientific">Brevundimonas naejangsanensis</name>
    <dbReference type="NCBI Taxonomy" id="588932"/>
    <lineage>
        <taxon>Bacteria</taxon>
        <taxon>Pseudomonadati</taxon>
        <taxon>Pseudomonadota</taxon>
        <taxon>Alphaproteobacteria</taxon>
        <taxon>Caulobacterales</taxon>
        <taxon>Caulobacteraceae</taxon>
        <taxon>Brevundimonas</taxon>
    </lineage>
</organism>
<dbReference type="NCBIfam" id="TIGR01643">
    <property type="entry name" value="YD_repeat_2x"/>
    <property type="match status" value="1"/>
</dbReference>
<dbReference type="RefSeq" id="WP_121481119.1">
    <property type="nucleotide sequence ID" value="NZ_CP032707.1"/>
</dbReference>
<dbReference type="InterPro" id="IPR006530">
    <property type="entry name" value="YD"/>
</dbReference>
<reference evidence="3 4" key="1">
    <citation type="submission" date="2018-10" db="EMBL/GenBank/DDBJ databases">
        <title>Complete genome sequence of Brevundimonas naejangsanensis BRV3.</title>
        <authorList>
            <person name="Berrios L."/>
            <person name="Ely B."/>
        </authorList>
    </citation>
    <scope>NUCLEOTIDE SEQUENCE [LARGE SCALE GENOMIC DNA]</scope>
    <source>
        <strain evidence="3 4">BRV3</strain>
    </source>
</reference>
<proteinExistence type="predicted"/>
<dbReference type="Gene3D" id="2.60.40.2810">
    <property type="match status" value="1"/>
</dbReference>
<feature type="chain" id="PRO_5019738381" description="Tandem-95 repeat protein" evidence="2">
    <location>
        <begin position="25"/>
        <end position="228"/>
    </location>
</feature>
<protein>
    <recommendedName>
        <fullName evidence="5">Tandem-95 repeat protein</fullName>
    </recommendedName>
</protein>
<feature type="region of interest" description="Disordered" evidence="1">
    <location>
        <begin position="202"/>
        <end position="228"/>
    </location>
</feature>
<name>A0A494REW2_9CAUL</name>
<dbReference type="OrthoDB" id="7193410at2"/>
<sequence>MMRNTLTATVSALAILSMAVPAQAGVQYIYDNAGRLIRVEYSSGVTIRYSYDAAGNRREITTTQLPNRAPIAVDDSVSAVASNTIDIDVRANDSDPDRNPMTITAVSAVSGGGTATIIGGGTLVRYTAPSTTGSKTFTYTLSDGKGGTASATVTVVVNAAPNRPPVAVDDSASVIASSVVDILVRANDSDPDGDALTVTAVSAVSGGGPRPSWAEEPTSVTPRPPPLA</sequence>
<dbReference type="EMBL" id="CP032707">
    <property type="protein sequence ID" value="AYG93959.1"/>
    <property type="molecule type" value="Genomic_DNA"/>
</dbReference>
<keyword evidence="4" id="KW-1185">Reference proteome</keyword>
<dbReference type="InterPro" id="IPR031325">
    <property type="entry name" value="RHS_repeat"/>
</dbReference>
<evidence type="ECO:0008006" key="5">
    <source>
        <dbReference type="Google" id="ProtNLM"/>
    </source>
</evidence>
<accession>A0A494REW2</accession>
<dbReference type="Pfam" id="PF17963">
    <property type="entry name" value="Big_9"/>
    <property type="match status" value="2"/>
</dbReference>
<dbReference type="Proteomes" id="UP000276984">
    <property type="component" value="Chromosome"/>
</dbReference>
<keyword evidence="2" id="KW-0732">Signal</keyword>
<feature type="signal peptide" evidence="2">
    <location>
        <begin position="1"/>
        <end position="24"/>
    </location>
</feature>
<dbReference type="Pfam" id="PF05593">
    <property type="entry name" value="RHS_repeat"/>
    <property type="match status" value="1"/>
</dbReference>
<evidence type="ECO:0000256" key="2">
    <source>
        <dbReference type="SAM" id="SignalP"/>
    </source>
</evidence>